<evidence type="ECO:0000313" key="2">
    <source>
        <dbReference type="Proteomes" id="UP000886520"/>
    </source>
</evidence>
<dbReference type="AlphaFoldDB" id="A0A9D4Z2D6"/>
<dbReference type="Proteomes" id="UP000886520">
    <property type="component" value="Chromosome 25"/>
</dbReference>
<dbReference type="EMBL" id="JABFUD020000025">
    <property type="protein sequence ID" value="KAI5059318.1"/>
    <property type="molecule type" value="Genomic_DNA"/>
</dbReference>
<name>A0A9D4Z2D6_ADICA</name>
<protein>
    <submittedName>
        <fullName evidence="1">Uncharacterized protein</fullName>
    </submittedName>
</protein>
<gene>
    <name evidence="1" type="ORF">GOP47_0025637</name>
</gene>
<proteinExistence type="predicted"/>
<accession>A0A9D4Z2D6</accession>
<reference evidence="1" key="1">
    <citation type="submission" date="2021-01" db="EMBL/GenBank/DDBJ databases">
        <title>Adiantum capillus-veneris genome.</title>
        <authorList>
            <person name="Fang Y."/>
            <person name="Liao Q."/>
        </authorList>
    </citation>
    <scope>NUCLEOTIDE SEQUENCE</scope>
    <source>
        <strain evidence="1">H3</strain>
        <tissue evidence="1">Leaf</tissue>
    </source>
</reference>
<organism evidence="1 2">
    <name type="scientific">Adiantum capillus-veneris</name>
    <name type="common">Maidenhair fern</name>
    <dbReference type="NCBI Taxonomy" id="13818"/>
    <lineage>
        <taxon>Eukaryota</taxon>
        <taxon>Viridiplantae</taxon>
        <taxon>Streptophyta</taxon>
        <taxon>Embryophyta</taxon>
        <taxon>Tracheophyta</taxon>
        <taxon>Polypodiopsida</taxon>
        <taxon>Polypodiidae</taxon>
        <taxon>Polypodiales</taxon>
        <taxon>Pteridineae</taxon>
        <taxon>Pteridaceae</taxon>
        <taxon>Vittarioideae</taxon>
        <taxon>Adiantum</taxon>
    </lineage>
</organism>
<evidence type="ECO:0000313" key="1">
    <source>
        <dbReference type="EMBL" id="KAI5059318.1"/>
    </source>
</evidence>
<sequence length="59" mass="6542">MPVFKTEGNMCWSSHPMASARGEFLGTMLPLMVHLTCITHATWLHGLYAVPLWKAAVSI</sequence>
<keyword evidence="2" id="KW-1185">Reference proteome</keyword>
<comment type="caution">
    <text evidence="1">The sequence shown here is derived from an EMBL/GenBank/DDBJ whole genome shotgun (WGS) entry which is preliminary data.</text>
</comment>
<feature type="non-terminal residue" evidence="1">
    <location>
        <position position="59"/>
    </location>
</feature>